<dbReference type="AlphaFoldDB" id="A0A1F4VPU7"/>
<comment type="caution">
    <text evidence="4">The sequence shown here is derived from an EMBL/GenBank/DDBJ whole genome shotgun (WGS) entry which is preliminary data.</text>
</comment>
<dbReference type="PANTHER" id="PTHR46401">
    <property type="entry name" value="GLYCOSYLTRANSFERASE WBBK-RELATED"/>
    <property type="match status" value="1"/>
</dbReference>
<dbReference type="GO" id="GO:0009103">
    <property type="term" value="P:lipopolysaccharide biosynthetic process"/>
    <property type="evidence" value="ECO:0007669"/>
    <property type="project" value="TreeGrafter"/>
</dbReference>
<dbReference type="Proteomes" id="UP000178964">
    <property type="component" value="Unassembled WGS sequence"/>
</dbReference>
<keyword evidence="1" id="KW-0808">Transferase</keyword>
<evidence type="ECO:0000259" key="3">
    <source>
        <dbReference type="Pfam" id="PF13439"/>
    </source>
</evidence>
<name>A0A1F4VPU7_UNCKA</name>
<dbReference type="STRING" id="1802627.A3A70_00860"/>
<accession>A0A1F4VPU7</accession>
<feature type="domain" description="Glycosyl transferase family 1" evidence="2">
    <location>
        <begin position="189"/>
        <end position="344"/>
    </location>
</feature>
<evidence type="ECO:0000256" key="1">
    <source>
        <dbReference type="ARBA" id="ARBA00022679"/>
    </source>
</evidence>
<dbReference type="Pfam" id="PF13439">
    <property type="entry name" value="Glyco_transf_4"/>
    <property type="match status" value="1"/>
</dbReference>
<sequence>MNIGIDAHQAMTEVWGGVENYSFNLINALIKLNNDHRLIIFKGTENARSLRKSDHTRFVKIPLPRLWSQIGLALATYPIKLDVLFIPVHTIPIFKRPGLPTVVSVHDLYSLRHPEDYPYLKGFYLNWFSKNNIKRASRIIAVSEFTKKEILQLFKVPDSKISVIPEAHDPTIYKVRPQNEISLHLEKYDLKKPFVLFLGTLNKRKNVSRLIEAFAQLEKSVFDYDLVIVGKDSTDSENIKALVEKLGVTESVKFLGFIPDLDVSALMNACDVVAYTSLYEGFGQVILEAMACGAPVITSNTTSMPEVAGDCALLICPTDTKDLKEKLEKVLGSPELRTSMSKKGLEHLKRFSWEISARKTLDLLEETYENS</sequence>
<reference evidence="4 5" key="1">
    <citation type="journal article" date="2016" name="Nat. Commun.">
        <title>Thousands of microbial genomes shed light on interconnected biogeochemical processes in an aquifer system.</title>
        <authorList>
            <person name="Anantharaman K."/>
            <person name="Brown C.T."/>
            <person name="Hug L.A."/>
            <person name="Sharon I."/>
            <person name="Castelle C.J."/>
            <person name="Probst A.J."/>
            <person name="Thomas B.C."/>
            <person name="Singh A."/>
            <person name="Wilkins M.J."/>
            <person name="Karaoz U."/>
            <person name="Brodie E.L."/>
            <person name="Williams K.H."/>
            <person name="Hubbard S.S."/>
            <person name="Banfield J.F."/>
        </authorList>
    </citation>
    <scope>NUCLEOTIDE SEQUENCE [LARGE SCALE GENOMIC DNA]</scope>
</reference>
<dbReference type="InterPro" id="IPR001296">
    <property type="entry name" value="Glyco_trans_1"/>
</dbReference>
<organism evidence="4 5">
    <name type="scientific">candidate division WWE3 bacterium RIFCSPLOWO2_01_FULL_42_11</name>
    <dbReference type="NCBI Taxonomy" id="1802627"/>
    <lineage>
        <taxon>Bacteria</taxon>
        <taxon>Katanobacteria</taxon>
    </lineage>
</organism>
<dbReference type="Gene3D" id="3.40.50.2000">
    <property type="entry name" value="Glycogen Phosphorylase B"/>
    <property type="match status" value="2"/>
</dbReference>
<gene>
    <name evidence="4" type="ORF">A3A70_00860</name>
</gene>
<evidence type="ECO:0000313" key="4">
    <source>
        <dbReference type="EMBL" id="OGC59226.1"/>
    </source>
</evidence>
<evidence type="ECO:0008006" key="6">
    <source>
        <dbReference type="Google" id="ProtNLM"/>
    </source>
</evidence>
<evidence type="ECO:0000313" key="5">
    <source>
        <dbReference type="Proteomes" id="UP000178964"/>
    </source>
</evidence>
<feature type="domain" description="Glycosyltransferase subfamily 4-like N-terminal" evidence="3">
    <location>
        <begin position="15"/>
        <end position="169"/>
    </location>
</feature>
<dbReference type="EMBL" id="MEVK01000020">
    <property type="protein sequence ID" value="OGC59226.1"/>
    <property type="molecule type" value="Genomic_DNA"/>
</dbReference>
<proteinExistence type="predicted"/>
<protein>
    <recommendedName>
        <fullName evidence="6">Glycosyl transferase family 1 domain-containing protein</fullName>
    </recommendedName>
</protein>
<dbReference type="CDD" id="cd03809">
    <property type="entry name" value="GT4_MtfB-like"/>
    <property type="match status" value="1"/>
</dbReference>
<dbReference type="GO" id="GO:0016757">
    <property type="term" value="F:glycosyltransferase activity"/>
    <property type="evidence" value="ECO:0007669"/>
    <property type="project" value="InterPro"/>
</dbReference>
<evidence type="ECO:0000259" key="2">
    <source>
        <dbReference type="Pfam" id="PF00534"/>
    </source>
</evidence>
<dbReference type="SUPFAM" id="SSF53756">
    <property type="entry name" value="UDP-Glycosyltransferase/glycogen phosphorylase"/>
    <property type="match status" value="1"/>
</dbReference>
<dbReference type="InterPro" id="IPR028098">
    <property type="entry name" value="Glyco_trans_4-like_N"/>
</dbReference>
<dbReference type="FunFam" id="3.40.50.2000:FF:000119">
    <property type="entry name" value="Glycosyl transferase group 1"/>
    <property type="match status" value="1"/>
</dbReference>
<dbReference type="PANTHER" id="PTHR46401:SF2">
    <property type="entry name" value="GLYCOSYLTRANSFERASE WBBK-RELATED"/>
    <property type="match status" value="1"/>
</dbReference>
<dbReference type="Pfam" id="PF00534">
    <property type="entry name" value="Glycos_transf_1"/>
    <property type="match status" value="1"/>
</dbReference>